<reference evidence="1" key="1">
    <citation type="submission" date="2021-05" db="EMBL/GenBank/DDBJ databases">
        <authorList>
            <person name="Alioto T."/>
            <person name="Alioto T."/>
            <person name="Gomez Garrido J."/>
        </authorList>
    </citation>
    <scope>NUCLEOTIDE SEQUENCE</scope>
</reference>
<dbReference type="AlphaFoldDB" id="A0A8D8RF27"/>
<name>A0A8D8RF27_9HEMI</name>
<dbReference type="EMBL" id="HBUF01157889">
    <property type="protein sequence ID" value="CAG6649491.1"/>
    <property type="molecule type" value="Transcribed_RNA"/>
</dbReference>
<protein>
    <submittedName>
        <fullName evidence="1">Uncharacterized protein</fullName>
    </submittedName>
</protein>
<organism evidence="1">
    <name type="scientific">Cacopsylla melanoneura</name>
    <dbReference type="NCBI Taxonomy" id="428564"/>
    <lineage>
        <taxon>Eukaryota</taxon>
        <taxon>Metazoa</taxon>
        <taxon>Ecdysozoa</taxon>
        <taxon>Arthropoda</taxon>
        <taxon>Hexapoda</taxon>
        <taxon>Insecta</taxon>
        <taxon>Pterygota</taxon>
        <taxon>Neoptera</taxon>
        <taxon>Paraneoptera</taxon>
        <taxon>Hemiptera</taxon>
        <taxon>Sternorrhyncha</taxon>
        <taxon>Psylloidea</taxon>
        <taxon>Psyllidae</taxon>
        <taxon>Psyllinae</taxon>
        <taxon>Cacopsylla</taxon>
    </lineage>
</organism>
<sequence length="121" mass="14162">MVDVLWEMRQHRILMNNRPVHRTFDHNNTEQNCENNGEIGGETTSNMDNLLQSVLEKLHFHSFNVRKSHFQNIENRNKIPETGTQIQYTKELKRLSACVKGEDVVVQPGLMYTEIKIPNNE</sequence>
<proteinExistence type="predicted"/>
<evidence type="ECO:0000313" key="1">
    <source>
        <dbReference type="EMBL" id="CAG6649491.1"/>
    </source>
</evidence>
<accession>A0A8D8RF27</accession>